<dbReference type="InterPro" id="IPR001932">
    <property type="entry name" value="PPM-type_phosphatase-like_dom"/>
</dbReference>
<dbReference type="SMART" id="SM00331">
    <property type="entry name" value="PP2C_SIG"/>
    <property type="match status" value="1"/>
</dbReference>
<protein>
    <submittedName>
        <fullName evidence="2">Serine/threonine-protein phosphatase</fullName>
    </submittedName>
</protein>
<dbReference type="InterPro" id="IPR036457">
    <property type="entry name" value="PPM-type-like_dom_sf"/>
</dbReference>
<reference evidence="2" key="1">
    <citation type="journal article" date="2020" name="mSystems">
        <title>Genome- and Community-Level Interaction Insights into Carbon Utilization and Element Cycling Functions of Hydrothermarchaeota in Hydrothermal Sediment.</title>
        <authorList>
            <person name="Zhou Z."/>
            <person name="Liu Y."/>
            <person name="Xu W."/>
            <person name="Pan J."/>
            <person name="Luo Z.H."/>
            <person name="Li M."/>
        </authorList>
    </citation>
    <scope>NUCLEOTIDE SEQUENCE [LARGE SCALE GENOMIC DNA]</scope>
    <source>
        <strain evidence="2">HyVt-535</strain>
    </source>
</reference>
<sequence>MTHSSTEIARISLCGDRPENQDRFAILEEEECCLLVLGDGLGGHPKGEVAAQILVDTCQRMWKQARKPLINPSYFLQQCALDAHRAIIEFGIRQDPPISPRTTAVLALLQEGECHWSHAGDSRFYLVRDEKVHLVSRDHIVANASGSETFAATVNPGAITRCLGGAAQGAIPAMGAPVSLREGDVVLLCSDGFWNQLDEEQMLTVLHNALPLSNALNILGETAWENSFGQSDNITAVGVRVGRHSYGLGRRPAFSDEESELLAAIDHLNQLINKTL</sequence>
<gene>
    <name evidence="2" type="ORF">ENJ98_03050</name>
</gene>
<accession>A0A7C5IYS7</accession>
<dbReference type="Gene3D" id="3.60.40.10">
    <property type="entry name" value="PPM-type phosphatase domain"/>
    <property type="match status" value="1"/>
</dbReference>
<dbReference type="PROSITE" id="PS51746">
    <property type="entry name" value="PPM_2"/>
    <property type="match status" value="1"/>
</dbReference>
<dbReference type="SMART" id="SM00332">
    <property type="entry name" value="PP2Cc"/>
    <property type="match status" value="1"/>
</dbReference>
<dbReference type="Pfam" id="PF13672">
    <property type="entry name" value="PP2C_2"/>
    <property type="match status" value="1"/>
</dbReference>
<evidence type="ECO:0000259" key="1">
    <source>
        <dbReference type="PROSITE" id="PS51746"/>
    </source>
</evidence>
<dbReference type="EMBL" id="DROM01000186">
    <property type="protein sequence ID" value="HHH13191.1"/>
    <property type="molecule type" value="Genomic_DNA"/>
</dbReference>
<dbReference type="CDD" id="cd00143">
    <property type="entry name" value="PP2Cc"/>
    <property type="match status" value="1"/>
</dbReference>
<organism evidence="2">
    <name type="scientific">Thiolapillus brandeum</name>
    <dbReference type="NCBI Taxonomy" id="1076588"/>
    <lineage>
        <taxon>Bacteria</taxon>
        <taxon>Pseudomonadati</taxon>
        <taxon>Pseudomonadota</taxon>
        <taxon>Gammaproteobacteria</taxon>
        <taxon>Chromatiales</taxon>
        <taxon>Sedimenticolaceae</taxon>
        <taxon>Thiolapillus</taxon>
    </lineage>
</organism>
<comment type="caution">
    <text evidence="2">The sequence shown here is derived from an EMBL/GenBank/DDBJ whole genome shotgun (WGS) entry which is preliminary data.</text>
</comment>
<proteinExistence type="predicted"/>
<dbReference type="Proteomes" id="UP000886100">
    <property type="component" value="Unassembled WGS sequence"/>
</dbReference>
<dbReference type="SUPFAM" id="SSF81606">
    <property type="entry name" value="PP2C-like"/>
    <property type="match status" value="1"/>
</dbReference>
<feature type="domain" description="PPM-type phosphatase" evidence="1">
    <location>
        <begin position="7"/>
        <end position="241"/>
    </location>
</feature>
<evidence type="ECO:0000313" key="2">
    <source>
        <dbReference type="EMBL" id="HHH13191.1"/>
    </source>
</evidence>
<dbReference type="AlphaFoldDB" id="A0A7C5IYS7"/>
<name>A0A7C5IYS7_9GAMM</name>